<evidence type="ECO:0000256" key="1">
    <source>
        <dbReference type="SAM" id="SignalP"/>
    </source>
</evidence>
<evidence type="ECO:0000313" key="2">
    <source>
        <dbReference type="EMBL" id="MTW34144.1"/>
    </source>
</evidence>
<protein>
    <recommendedName>
        <fullName evidence="4">Lipoprotein</fullName>
    </recommendedName>
</protein>
<accession>A0ABW9SR98</accession>
<sequence length="258" mass="27077">MKLTRTPATLFVSLLLPILSACGGGTSSPTSNTALNKSDPTPVPGASYDVRKAVLELYGKPHSWTMKGTACCASGDVLASLTLQPRPSDGASVTFGGEEVSGTDITLQLQILLGDTQPSRSTAHLWYSAKGQQMLLNGLVENRMEVLTSQGNLPTSAIPGESGGNGETATFETTATGPRTISTTSYRWELKKDSSARVLMCLNSVETPDPAYAGSNPALAAKTTRSYCYGLNADSTLSGYVTASQHGYTNLGWDIATQ</sequence>
<comment type="caution">
    <text evidence="2">The sequence shown here is derived from an EMBL/GenBank/DDBJ whole genome shotgun (WGS) entry which is preliminary data.</text>
</comment>
<gene>
    <name evidence="2" type="ORF">GM655_15150</name>
</gene>
<name>A0ABW9SR98_9BURK</name>
<dbReference type="EMBL" id="WNKW01000004">
    <property type="protein sequence ID" value="MTW34144.1"/>
    <property type="molecule type" value="Genomic_DNA"/>
</dbReference>
<evidence type="ECO:0008006" key="4">
    <source>
        <dbReference type="Google" id="ProtNLM"/>
    </source>
</evidence>
<keyword evidence="1" id="KW-0732">Signal</keyword>
<feature type="signal peptide" evidence="1">
    <location>
        <begin position="1"/>
        <end position="23"/>
    </location>
</feature>
<dbReference type="RefSeq" id="WP_155435519.1">
    <property type="nucleotide sequence ID" value="NZ_JBHLXK010000002.1"/>
</dbReference>
<keyword evidence="3" id="KW-1185">Reference proteome</keyword>
<reference evidence="2 3" key="1">
    <citation type="submission" date="2019-11" db="EMBL/GenBank/DDBJ databases">
        <title>Type strains purchased from KCTC, JCM and DSMZ.</title>
        <authorList>
            <person name="Lu H."/>
        </authorList>
    </citation>
    <scope>NUCLEOTIDE SEQUENCE [LARGE SCALE GENOMIC DNA]</scope>
    <source>
        <strain evidence="2 3">DSM 103461</strain>
    </source>
</reference>
<dbReference type="PROSITE" id="PS51257">
    <property type="entry name" value="PROKAR_LIPOPROTEIN"/>
    <property type="match status" value="1"/>
</dbReference>
<organism evidence="2 3">
    <name type="scientific">Pseudoduganella danionis</name>
    <dbReference type="NCBI Taxonomy" id="1890295"/>
    <lineage>
        <taxon>Bacteria</taxon>
        <taxon>Pseudomonadati</taxon>
        <taxon>Pseudomonadota</taxon>
        <taxon>Betaproteobacteria</taxon>
        <taxon>Burkholderiales</taxon>
        <taxon>Oxalobacteraceae</taxon>
        <taxon>Telluria group</taxon>
        <taxon>Pseudoduganella</taxon>
    </lineage>
</organism>
<proteinExistence type="predicted"/>
<dbReference type="Proteomes" id="UP000735592">
    <property type="component" value="Unassembled WGS sequence"/>
</dbReference>
<feature type="chain" id="PRO_5047189441" description="Lipoprotein" evidence="1">
    <location>
        <begin position="24"/>
        <end position="258"/>
    </location>
</feature>
<evidence type="ECO:0000313" key="3">
    <source>
        <dbReference type="Proteomes" id="UP000735592"/>
    </source>
</evidence>